<feature type="transmembrane region" description="Helical" evidence="1">
    <location>
        <begin position="83"/>
        <end position="105"/>
    </location>
</feature>
<feature type="transmembrane region" description="Helical" evidence="1">
    <location>
        <begin position="40"/>
        <end position="62"/>
    </location>
</feature>
<organism evidence="2 3">
    <name type="scientific">Suttonella indologenes</name>
    <dbReference type="NCBI Taxonomy" id="13276"/>
    <lineage>
        <taxon>Bacteria</taxon>
        <taxon>Pseudomonadati</taxon>
        <taxon>Pseudomonadota</taxon>
        <taxon>Gammaproteobacteria</taxon>
        <taxon>Cardiobacteriales</taxon>
        <taxon>Cardiobacteriaceae</taxon>
        <taxon>Suttonella</taxon>
    </lineage>
</organism>
<keyword evidence="1" id="KW-0472">Membrane</keyword>
<evidence type="ECO:0000313" key="3">
    <source>
        <dbReference type="Proteomes" id="UP000254575"/>
    </source>
</evidence>
<keyword evidence="3" id="KW-1185">Reference proteome</keyword>
<dbReference type="RefSeq" id="WP_115217918.1">
    <property type="nucleotide sequence ID" value="NZ_UHIA01000003.1"/>
</dbReference>
<dbReference type="EMBL" id="UHIA01000003">
    <property type="protein sequence ID" value="SUO92604.1"/>
    <property type="molecule type" value="Genomic_DNA"/>
</dbReference>
<dbReference type="AlphaFoldDB" id="A0A380MKH9"/>
<keyword evidence="1" id="KW-1133">Transmembrane helix</keyword>
<reference evidence="2 3" key="1">
    <citation type="submission" date="2018-06" db="EMBL/GenBank/DDBJ databases">
        <authorList>
            <consortium name="Pathogen Informatics"/>
            <person name="Doyle S."/>
        </authorList>
    </citation>
    <scope>NUCLEOTIDE SEQUENCE [LARGE SCALE GENOMIC DNA]</scope>
    <source>
        <strain evidence="2 3">NCTC10717</strain>
    </source>
</reference>
<dbReference type="Proteomes" id="UP000254575">
    <property type="component" value="Unassembled WGS sequence"/>
</dbReference>
<sequence length="135" mass="14474">MTDVSLLSALALSAFTSATILPGTSDAAFAALLWQKPELAWAALLIAGAFNSLGSITSYALGRIAARHYRARISPKALTILKRYGANLLFFSWLPVIGDALPLAAGYLRLSVWHCVLAITAGKFLRYGIIMTAVY</sequence>
<feature type="transmembrane region" description="Helical" evidence="1">
    <location>
        <begin position="111"/>
        <end position="129"/>
    </location>
</feature>
<evidence type="ECO:0000256" key="1">
    <source>
        <dbReference type="SAM" id="Phobius"/>
    </source>
</evidence>
<keyword evidence="1" id="KW-0812">Transmembrane</keyword>
<dbReference type="OrthoDB" id="9814483at2"/>
<protein>
    <submittedName>
        <fullName evidence="2">Inner membrane protein yqaA</fullName>
    </submittedName>
</protein>
<evidence type="ECO:0000313" key="2">
    <source>
        <dbReference type="EMBL" id="SUO92604.1"/>
    </source>
</evidence>
<dbReference type="PANTHER" id="PTHR42709:SF4">
    <property type="entry name" value="INNER MEMBRANE PROTEIN YQAA"/>
    <property type="match status" value="1"/>
</dbReference>
<proteinExistence type="predicted"/>
<accession>A0A380MKH9</accession>
<dbReference type="InterPro" id="IPR051311">
    <property type="entry name" value="DedA_domain"/>
</dbReference>
<name>A0A380MKH9_9GAMM</name>
<gene>
    <name evidence="2" type="primary">yqaA</name>
    <name evidence="2" type="ORF">NCTC10717_00641</name>
</gene>
<dbReference type="PANTHER" id="PTHR42709">
    <property type="entry name" value="ALKALINE PHOSPHATASE LIKE PROTEIN"/>
    <property type="match status" value="1"/>
</dbReference>